<dbReference type="AlphaFoldDB" id="A0A5B6VIA3"/>
<feature type="region of interest" description="Disordered" evidence="1">
    <location>
        <begin position="190"/>
        <end position="224"/>
    </location>
</feature>
<gene>
    <name evidence="2" type="ORF">EPI10_014642</name>
</gene>
<evidence type="ECO:0000256" key="1">
    <source>
        <dbReference type="SAM" id="MobiDB-lite"/>
    </source>
</evidence>
<comment type="caution">
    <text evidence="2">The sequence shown here is derived from an EMBL/GenBank/DDBJ whole genome shotgun (WGS) entry which is preliminary data.</text>
</comment>
<accession>A0A5B6VIA3</accession>
<dbReference type="EMBL" id="SMMG02000006">
    <property type="protein sequence ID" value="KAA3468784.1"/>
    <property type="molecule type" value="Genomic_DNA"/>
</dbReference>
<reference evidence="3" key="1">
    <citation type="journal article" date="2019" name="Plant Biotechnol. J.">
        <title>Genome sequencing of the Australian wild diploid species Gossypium australe highlights disease resistance and delayed gland morphogenesis.</title>
        <authorList>
            <person name="Cai Y."/>
            <person name="Cai X."/>
            <person name="Wang Q."/>
            <person name="Wang P."/>
            <person name="Zhang Y."/>
            <person name="Cai C."/>
            <person name="Xu Y."/>
            <person name="Wang K."/>
            <person name="Zhou Z."/>
            <person name="Wang C."/>
            <person name="Geng S."/>
            <person name="Li B."/>
            <person name="Dong Q."/>
            <person name="Hou Y."/>
            <person name="Wang H."/>
            <person name="Ai P."/>
            <person name="Liu Z."/>
            <person name="Yi F."/>
            <person name="Sun M."/>
            <person name="An G."/>
            <person name="Cheng J."/>
            <person name="Zhang Y."/>
            <person name="Shi Q."/>
            <person name="Xie Y."/>
            <person name="Shi X."/>
            <person name="Chang Y."/>
            <person name="Huang F."/>
            <person name="Chen Y."/>
            <person name="Hong S."/>
            <person name="Mi L."/>
            <person name="Sun Q."/>
            <person name="Zhang L."/>
            <person name="Zhou B."/>
            <person name="Peng R."/>
            <person name="Zhang X."/>
            <person name="Liu F."/>
        </authorList>
    </citation>
    <scope>NUCLEOTIDE SEQUENCE [LARGE SCALE GENOMIC DNA]</scope>
    <source>
        <strain evidence="3">cv. PA1801</strain>
    </source>
</reference>
<evidence type="ECO:0000313" key="3">
    <source>
        <dbReference type="Proteomes" id="UP000325315"/>
    </source>
</evidence>
<sequence>MQHQARTPPEPPQCVQKAARSQRNHHDSAGNSHHQVRFHALLSPHDLKTPEPKPRGCIVTIEPRLHIWHCRRVRKPRPRGGDEYERPSRTELVTTVNRVVLIRGRASVEKDASVKMASKSEERLANMISTFFASVTANSEASSRAQLDLAWVKQESKEELIVERSHEARSLSCWMKTDASGFRVMISSGEEMNRSRTEGAELPRSAAVESPEFVMNDPLESLGD</sequence>
<organism evidence="2 3">
    <name type="scientific">Gossypium australe</name>
    <dbReference type="NCBI Taxonomy" id="47621"/>
    <lineage>
        <taxon>Eukaryota</taxon>
        <taxon>Viridiplantae</taxon>
        <taxon>Streptophyta</taxon>
        <taxon>Embryophyta</taxon>
        <taxon>Tracheophyta</taxon>
        <taxon>Spermatophyta</taxon>
        <taxon>Magnoliopsida</taxon>
        <taxon>eudicotyledons</taxon>
        <taxon>Gunneridae</taxon>
        <taxon>Pentapetalae</taxon>
        <taxon>rosids</taxon>
        <taxon>malvids</taxon>
        <taxon>Malvales</taxon>
        <taxon>Malvaceae</taxon>
        <taxon>Malvoideae</taxon>
        <taxon>Gossypium</taxon>
    </lineage>
</organism>
<evidence type="ECO:0000313" key="2">
    <source>
        <dbReference type="EMBL" id="KAA3468784.1"/>
    </source>
</evidence>
<feature type="region of interest" description="Disordered" evidence="1">
    <location>
        <begin position="1"/>
        <end position="32"/>
    </location>
</feature>
<proteinExistence type="predicted"/>
<protein>
    <submittedName>
        <fullName evidence="2">Uncharacterized protein</fullName>
    </submittedName>
</protein>
<dbReference type="Proteomes" id="UP000325315">
    <property type="component" value="Unassembled WGS sequence"/>
</dbReference>
<name>A0A5B6VIA3_9ROSI</name>
<keyword evidence="3" id="KW-1185">Reference proteome</keyword>
<feature type="compositionally biased region" description="Basic and acidic residues" evidence="1">
    <location>
        <begin position="191"/>
        <end position="201"/>
    </location>
</feature>